<protein>
    <submittedName>
        <fullName evidence="1">Uncharacterized protein</fullName>
    </submittedName>
</protein>
<dbReference type="Proteomes" id="UP000023152">
    <property type="component" value="Unassembled WGS sequence"/>
</dbReference>
<keyword evidence="2" id="KW-1185">Reference proteome</keyword>
<evidence type="ECO:0000313" key="1">
    <source>
        <dbReference type="EMBL" id="ETO00984.1"/>
    </source>
</evidence>
<dbReference type="AlphaFoldDB" id="X6LHB8"/>
<evidence type="ECO:0000313" key="2">
    <source>
        <dbReference type="Proteomes" id="UP000023152"/>
    </source>
</evidence>
<name>X6LHB8_RETFI</name>
<sequence length="114" mass="13477">NCPYFVVCFSNLLVNKFKCSIDIKIVFMLLNIHHLKNCVINGDGKEDDGIFCLKFILLKKKLNDNEKKLKDDSGVHLYYDSTKDLIRIFVLKLNLIFNTFEKAEMHINYKEYKH</sequence>
<comment type="caution">
    <text evidence="1">The sequence shown here is derived from an EMBL/GenBank/DDBJ whole genome shotgun (WGS) entry which is preliminary data.</text>
</comment>
<accession>X6LHB8</accession>
<feature type="non-terminal residue" evidence="1">
    <location>
        <position position="1"/>
    </location>
</feature>
<proteinExistence type="predicted"/>
<dbReference type="EMBL" id="ASPP01039515">
    <property type="protein sequence ID" value="ETO00984.1"/>
    <property type="molecule type" value="Genomic_DNA"/>
</dbReference>
<reference evidence="1 2" key="1">
    <citation type="journal article" date="2013" name="Curr. Biol.">
        <title>The Genome of the Foraminiferan Reticulomyxa filosa.</title>
        <authorList>
            <person name="Glockner G."/>
            <person name="Hulsmann N."/>
            <person name="Schleicher M."/>
            <person name="Noegel A.A."/>
            <person name="Eichinger L."/>
            <person name="Gallinger C."/>
            <person name="Pawlowski J."/>
            <person name="Sierra R."/>
            <person name="Euteneuer U."/>
            <person name="Pillet L."/>
            <person name="Moustafa A."/>
            <person name="Platzer M."/>
            <person name="Groth M."/>
            <person name="Szafranski K."/>
            <person name="Schliwa M."/>
        </authorList>
    </citation>
    <scope>NUCLEOTIDE SEQUENCE [LARGE SCALE GENOMIC DNA]</scope>
</reference>
<gene>
    <name evidence="1" type="ORF">RFI_36456</name>
</gene>
<organism evidence="1 2">
    <name type="scientific">Reticulomyxa filosa</name>
    <dbReference type="NCBI Taxonomy" id="46433"/>
    <lineage>
        <taxon>Eukaryota</taxon>
        <taxon>Sar</taxon>
        <taxon>Rhizaria</taxon>
        <taxon>Retaria</taxon>
        <taxon>Foraminifera</taxon>
        <taxon>Monothalamids</taxon>
        <taxon>Reticulomyxidae</taxon>
        <taxon>Reticulomyxa</taxon>
    </lineage>
</organism>